<dbReference type="Proteomes" id="UP000215127">
    <property type="component" value="Chromosome 1"/>
</dbReference>
<evidence type="ECO:0000313" key="3">
    <source>
        <dbReference type="Proteomes" id="UP000215127"/>
    </source>
</evidence>
<organism evidence="2 3">
    <name type="scientific">Zymoseptoria tritici (strain ST99CH_3D7)</name>
    <dbReference type="NCBI Taxonomy" id="1276538"/>
    <lineage>
        <taxon>Eukaryota</taxon>
        <taxon>Fungi</taxon>
        <taxon>Dikarya</taxon>
        <taxon>Ascomycota</taxon>
        <taxon>Pezizomycotina</taxon>
        <taxon>Dothideomycetes</taxon>
        <taxon>Dothideomycetidae</taxon>
        <taxon>Mycosphaerellales</taxon>
        <taxon>Mycosphaerellaceae</taxon>
        <taxon>Zymoseptoria</taxon>
    </lineage>
</organism>
<dbReference type="EMBL" id="LT853692">
    <property type="protein sequence ID" value="SMQ45320.1"/>
    <property type="molecule type" value="Genomic_DNA"/>
</dbReference>
<dbReference type="AlphaFoldDB" id="A0A1X7RDK5"/>
<feature type="compositionally biased region" description="Low complexity" evidence="1">
    <location>
        <begin position="274"/>
        <end position="292"/>
    </location>
</feature>
<feature type="compositionally biased region" description="Pro residues" evidence="1">
    <location>
        <begin position="21"/>
        <end position="30"/>
    </location>
</feature>
<feature type="compositionally biased region" description="Acidic residues" evidence="1">
    <location>
        <begin position="147"/>
        <end position="165"/>
    </location>
</feature>
<feature type="compositionally biased region" description="Basic residues" evidence="1">
    <location>
        <begin position="297"/>
        <end position="329"/>
    </location>
</feature>
<evidence type="ECO:0000313" key="2">
    <source>
        <dbReference type="EMBL" id="SMQ45320.1"/>
    </source>
</evidence>
<proteinExistence type="predicted"/>
<feature type="region of interest" description="Disordered" evidence="1">
    <location>
        <begin position="274"/>
        <end position="334"/>
    </location>
</feature>
<gene>
    <name evidence="2" type="ORF">ZT3D7_G464</name>
</gene>
<feature type="region of interest" description="Disordered" evidence="1">
    <location>
        <begin position="1"/>
        <end position="256"/>
    </location>
</feature>
<name>A0A1X7RDK5_ZYMT9</name>
<accession>A0A1X7RDK5</accession>
<keyword evidence="3" id="KW-1185">Reference proteome</keyword>
<reference evidence="2 3" key="1">
    <citation type="submission" date="2016-06" db="EMBL/GenBank/DDBJ databases">
        <authorList>
            <person name="Kjaerup R.B."/>
            <person name="Dalgaard T.S."/>
            <person name="Juul-Madsen H.R."/>
        </authorList>
    </citation>
    <scope>NUCLEOTIDE SEQUENCE [LARGE SCALE GENOMIC DNA]</scope>
</reference>
<sequence>MSARGGPTFKKFVPPSRVPKQDPPVRPTPTRPVLDGESGDERWSRKGPKKNKDAVVYNTRPLHSAVPRSLARPQVTENDDDGEGEGETPESMLDDDDQEQPSRRSKKGPKPPERFTGYNRDPLFSKDDGPRRSSRKVAKPSYTHEDHDDDEVVVGGHDDDDGTDEESVKSRSTRTPAAARKAKPLPTPATVQTGEVHLEYGGKNRAGKKAATTAVVADEEHESEQAGPQSDDDGSDFELSSMVEVDDISICNTEDELDQLVTDNEGLVVDEVLSAESDSAPASSDSELGLSDDGNRRTTRSKTKSKPKRKAKKGKGGKPGSSKRRKGPHFRSGPVPWTLDMYKYVDFGRTLTAEQRAELVWDPVDVARGKQRLDQVMSVRCGQAHTTLSDGSKQMAMSTAITLNKLGEQRWRSFGRKHISDFGWAILGVDVLSRAALAAGPAPTNAELNSKGVYLSCTEPSDGTPEGGYAGSGTAESWDGGKAPGVGRRFNTYDAFQGRANANNGVVDVDEVRKSRHLKAALPIGVKWSIRLVASFPVNTPRAMVQLMEGAISDVHQTVTSYVSDRAHKVQTQDFLDAHRATVDEDRREVPYEQLNGCSPMAQGLHRGGTALREVLWEEVDGLCAACDKPLPEAALAKGKWLMSHSRFKGKPVHMNCYDHWRNWMKQAGNPDSAESWGRFKIARANKQKYLLLNPHKQLAGLKNSTVAKDAFMRAHDSTCNVCDRQYTGATNAEDFRPVPEDLAEFGLDEPFYCTRCHAAVERADDREEWVHCMKALPGLQQDGLAVAMMGHAKISGELFQPTYEFVQKCREISANGQICPCGCGKFLELRRAVSIADTPLGQATGHDWMFYGCFNRWLINTGQKPVKGNRLQDDPLPVTLASAKQWLANRQPYRPRT</sequence>
<protein>
    <submittedName>
        <fullName evidence="2">Uncharacterized protein</fullName>
    </submittedName>
</protein>
<feature type="compositionally biased region" description="Acidic residues" evidence="1">
    <location>
        <begin position="77"/>
        <end position="99"/>
    </location>
</feature>
<evidence type="ECO:0000256" key="1">
    <source>
        <dbReference type="SAM" id="MobiDB-lite"/>
    </source>
</evidence>